<comment type="subcellular location">
    <subcellularLocation>
        <location evidence="1">Cytoplasm</location>
    </subcellularLocation>
</comment>
<comment type="similarity">
    <text evidence="2">Belongs to the thioredoxin family.</text>
</comment>
<dbReference type="GO" id="GO:0047134">
    <property type="term" value="F:protein-disulfide reductase [NAD(P)H] activity"/>
    <property type="evidence" value="ECO:0007669"/>
    <property type="project" value="InterPro"/>
</dbReference>
<feature type="domain" description="Thioredoxin" evidence="7">
    <location>
        <begin position="8"/>
        <end position="122"/>
    </location>
</feature>
<evidence type="ECO:0000256" key="3">
    <source>
        <dbReference type="ARBA" id="ARBA00016949"/>
    </source>
</evidence>
<evidence type="ECO:0000256" key="5">
    <source>
        <dbReference type="ARBA" id="ARBA00023157"/>
    </source>
</evidence>
<dbReference type="InterPro" id="IPR045108">
    <property type="entry name" value="TXNDC17-like"/>
</dbReference>
<dbReference type="GO" id="GO:0005829">
    <property type="term" value="C:cytosol"/>
    <property type="evidence" value="ECO:0007669"/>
    <property type="project" value="TreeGrafter"/>
</dbReference>
<keyword evidence="4" id="KW-0963">Cytoplasm</keyword>
<dbReference type="InterPro" id="IPR036249">
    <property type="entry name" value="Thioredoxin-like_sf"/>
</dbReference>
<evidence type="ECO:0000256" key="1">
    <source>
        <dbReference type="ARBA" id="ARBA00004496"/>
    </source>
</evidence>
<dbReference type="EMBL" id="BT128486">
    <property type="protein sequence ID" value="AEE63443.1"/>
    <property type="molecule type" value="mRNA"/>
</dbReference>
<dbReference type="InterPro" id="IPR010357">
    <property type="entry name" value="TXNDC17_dom"/>
</dbReference>
<dbReference type="FunFam" id="3.40.30.10:FF:000124">
    <property type="entry name" value="Thioredoxin domain-containing 17"/>
    <property type="match status" value="1"/>
</dbReference>
<keyword evidence="5" id="KW-1015">Disulfide bond</keyword>
<dbReference type="PANTHER" id="PTHR12452">
    <property type="entry name" value="42-9-9 PROTEIN-RELATED"/>
    <property type="match status" value="1"/>
</dbReference>
<evidence type="ECO:0000256" key="6">
    <source>
        <dbReference type="ARBA" id="ARBA00023284"/>
    </source>
</evidence>
<dbReference type="Gene3D" id="3.40.30.10">
    <property type="entry name" value="Glutaredoxin"/>
    <property type="match status" value="1"/>
</dbReference>
<evidence type="ECO:0000256" key="2">
    <source>
        <dbReference type="ARBA" id="ARBA00008987"/>
    </source>
</evidence>
<organism evidence="8">
    <name type="scientific">Dendroctonus ponderosae</name>
    <name type="common">Mountain pine beetle</name>
    <dbReference type="NCBI Taxonomy" id="77166"/>
    <lineage>
        <taxon>Eukaryota</taxon>
        <taxon>Metazoa</taxon>
        <taxon>Ecdysozoa</taxon>
        <taxon>Arthropoda</taxon>
        <taxon>Hexapoda</taxon>
        <taxon>Insecta</taxon>
        <taxon>Pterygota</taxon>
        <taxon>Neoptera</taxon>
        <taxon>Endopterygota</taxon>
        <taxon>Coleoptera</taxon>
        <taxon>Polyphaga</taxon>
        <taxon>Cucujiformia</taxon>
        <taxon>Curculionidae</taxon>
        <taxon>Scolytinae</taxon>
        <taxon>Dendroctonus</taxon>
    </lineage>
</organism>
<dbReference type="Pfam" id="PF06110">
    <property type="entry name" value="TXD17-like_Trx"/>
    <property type="match status" value="1"/>
</dbReference>
<dbReference type="OrthoDB" id="78947at2759"/>
<proteinExistence type="evidence at transcript level"/>
<dbReference type="PANTHER" id="PTHR12452:SF0">
    <property type="entry name" value="THIOREDOXIN DOMAIN-CONTAINING PROTEIN 17"/>
    <property type="match status" value="1"/>
</dbReference>
<dbReference type="AlphaFoldDB" id="J3JZ05"/>
<accession>J3JZ05</accession>
<dbReference type="CDD" id="cd02952">
    <property type="entry name" value="TRP14_like"/>
    <property type="match status" value="1"/>
</dbReference>
<protein>
    <recommendedName>
        <fullName evidence="3">Thioredoxin domain-containing protein 17</fullName>
    </recommendedName>
</protein>
<dbReference type="SUPFAM" id="SSF52833">
    <property type="entry name" value="Thioredoxin-like"/>
    <property type="match status" value="1"/>
</dbReference>
<evidence type="ECO:0000259" key="7">
    <source>
        <dbReference type="Pfam" id="PF06110"/>
    </source>
</evidence>
<keyword evidence="6" id="KW-0676">Redox-active center</keyword>
<sequence>MVIQHHVSGYEAFGQLMGGLKAPLLAHVYFTGSKEPTGESWCPDCNQAWPVVEQELDKLPADSHFVVVEVGDRATWKDPSCAFRKDPQTRLLVIPTLKRWGAPQTLEGAQCEKPELVSMLFTHSDDD</sequence>
<name>J3JZ05_DENPD</name>
<evidence type="ECO:0000256" key="4">
    <source>
        <dbReference type="ARBA" id="ARBA00022490"/>
    </source>
</evidence>
<reference evidence="8" key="1">
    <citation type="journal article" date="2012" name="Insect Biochem. Mol. Biol.">
        <title>Transcriptome and full-length cDNA resources for the mountain pine beetle, Dendroctonus ponderosae Hopkins, a major insect pest of pine forests.</title>
        <authorList>
            <person name="Keeling C.I."/>
            <person name="Henderson H."/>
            <person name="Li M."/>
            <person name="Yuen M."/>
            <person name="Clark E.L."/>
            <person name="Fraser J.D."/>
            <person name="Huber D.P."/>
            <person name="Liao N.Y."/>
            <person name="Roderick Docking T."/>
            <person name="Birol I."/>
            <person name="Chan S.K."/>
            <person name="Taylor G.A."/>
            <person name="Palmquist D."/>
            <person name="Jones S.J."/>
            <person name="Bohlmann J."/>
        </authorList>
    </citation>
    <scope>NUCLEOTIDE SEQUENCE</scope>
    <source>
        <tissue evidence="8">Whole teneral adults of undetermined sex</tissue>
    </source>
</reference>
<evidence type="ECO:0000313" key="8">
    <source>
        <dbReference type="EMBL" id="AEE63443.1"/>
    </source>
</evidence>